<dbReference type="EMBL" id="CP003787">
    <property type="protein sequence ID" value="AFR36243.1"/>
    <property type="molecule type" value="Genomic_DNA"/>
</dbReference>
<dbReference type="KEGG" id="rag:B739_1651"/>
<dbReference type="AlphaFoldDB" id="J9R7Q6"/>
<keyword evidence="2" id="KW-1185">Reference proteome</keyword>
<reference evidence="1 2" key="1">
    <citation type="submission" date="2012-09" db="EMBL/GenBank/DDBJ databases">
        <title>Riemerella anatipestifer vaccine strains.</title>
        <authorList>
            <person name="Chun C.A."/>
            <person name="Shu W.M."/>
            <person name="Kang Z.D."/>
            <person name="Jia W.X."/>
        </authorList>
    </citation>
    <scope>NUCLEOTIDE SEQUENCE [LARGE SCALE GENOMIC DNA]</scope>
    <source>
        <strain evidence="1 2">RA-CH-1</strain>
    </source>
</reference>
<evidence type="ECO:0000313" key="1">
    <source>
        <dbReference type="EMBL" id="AFR36243.1"/>
    </source>
</evidence>
<dbReference type="STRING" id="34085.AB406_1743"/>
<dbReference type="RefSeq" id="WP_014938539.1">
    <property type="nucleotide sequence ID" value="NC_018609.1"/>
</dbReference>
<sequence length="251" mass="29614">MKVVVPSSWSELSDFQQREIINIINEVKSKDFTEAYIKIIQILLCKNNSFWSYLRMRWILLHYPISAFDEATRFIFDKPNIYSFPKIKGLVEPATRLGDITIEQFSICDTLLHRYSEKKEEKILRQLVACLYRFKTGFSKLRLNEIADITDKISLKEAQRIVFIFSAVRMYITDTYPDIFPKKAKEQDPLKPVFRTKEPYTPFSQVVVMMAADELRLLGNLKDCQSTLIYDFLNAFRESKRIHKLKQDAQK</sequence>
<accession>J9R7Q6</accession>
<gene>
    <name evidence="1" type="ORF">B739_1651</name>
</gene>
<protein>
    <submittedName>
        <fullName evidence="1">Uncharacterized protein</fullName>
    </submittedName>
</protein>
<dbReference type="PATRIC" id="fig|1228997.3.peg.1649"/>
<dbReference type="Proteomes" id="UP000006276">
    <property type="component" value="Chromosome"/>
</dbReference>
<name>J9R7Q6_RIEAN</name>
<dbReference type="HOGENOM" id="CLU_1106446_0_0_10"/>
<proteinExistence type="predicted"/>
<evidence type="ECO:0000313" key="2">
    <source>
        <dbReference type="Proteomes" id="UP000006276"/>
    </source>
</evidence>
<organism evidence="1 2">
    <name type="scientific">Riemerella anatipestifer RA-CH-1</name>
    <dbReference type="NCBI Taxonomy" id="1228997"/>
    <lineage>
        <taxon>Bacteria</taxon>
        <taxon>Pseudomonadati</taxon>
        <taxon>Bacteroidota</taxon>
        <taxon>Flavobacteriia</taxon>
        <taxon>Flavobacteriales</taxon>
        <taxon>Weeksellaceae</taxon>
        <taxon>Riemerella</taxon>
    </lineage>
</organism>